<reference evidence="2 3" key="1">
    <citation type="submission" date="2024-07" db="EMBL/GenBank/DDBJ databases">
        <title>Section-level genome sequencing and comparative genomics of Aspergillus sections Usti and Cavernicolus.</title>
        <authorList>
            <consortium name="Lawrence Berkeley National Laboratory"/>
            <person name="Nybo J.L."/>
            <person name="Vesth T.C."/>
            <person name="Theobald S."/>
            <person name="Frisvad J.C."/>
            <person name="Larsen T.O."/>
            <person name="Kjaerboelling I."/>
            <person name="Rothschild-Mancinelli K."/>
            <person name="Lyhne E.K."/>
            <person name="Kogle M.E."/>
            <person name="Barry K."/>
            <person name="Clum A."/>
            <person name="Na H."/>
            <person name="Ledsgaard L."/>
            <person name="Lin J."/>
            <person name="Lipzen A."/>
            <person name="Kuo A."/>
            <person name="Riley R."/>
            <person name="Mondo S."/>
            <person name="Labutti K."/>
            <person name="Haridas S."/>
            <person name="Pangalinan J."/>
            <person name="Salamov A.A."/>
            <person name="Simmons B.A."/>
            <person name="Magnuson J.K."/>
            <person name="Chen J."/>
            <person name="Drula E."/>
            <person name="Henrissat B."/>
            <person name="Wiebenga A."/>
            <person name="Lubbers R.J."/>
            <person name="Gomes A.C."/>
            <person name="Macurrencykelacurrency M.R."/>
            <person name="Stajich J."/>
            <person name="Grigoriev I.V."/>
            <person name="Mortensen U.H."/>
            <person name="De Vries R.P."/>
            <person name="Baker S.E."/>
            <person name="Andersen M.R."/>
        </authorList>
    </citation>
    <scope>NUCLEOTIDE SEQUENCE [LARGE SCALE GENOMIC DNA]</scope>
    <source>
        <strain evidence="2 3">CBS 449.75</strain>
    </source>
</reference>
<organism evidence="2 3">
    <name type="scientific">Aspergillus lucknowensis</name>
    <dbReference type="NCBI Taxonomy" id="176173"/>
    <lineage>
        <taxon>Eukaryota</taxon>
        <taxon>Fungi</taxon>
        <taxon>Dikarya</taxon>
        <taxon>Ascomycota</taxon>
        <taxon>Pezizomycotina</taxon>
        <taxon>Eurotiomycetes</taxon>
        <taxon>Eurotiomycetidae</taxon>
        <taxon>Eurotiales</taxon>
        <taxon>Aspergillaceae</taxon>
        <taxon>Aspergillus</taxon>
        <taxon>Aspergillus subgen. Nidulantes</taxon>
    </lineage>
</organism>
<evidence type="ECO:0000313" key="3">
    <source>
        <dbReference type="Proteomes" id="UP001610432"/>
    </source>
</evidence>
<dbReference type="GeneID" id="98150212"/>
<evidence type="ECO:0000313" key="2">
    <source>
        <dbReference type="EMBL" id="KAL2868333.1"/>
    </source>
</evidence>
<feature type="transmembrane region" description="Helical" evidence="1">
    <location>
        <begin position="105"/>
        <end position="125"/>
    </location>
</feature>
<keyword evidence="1" id="KW-1133">Transmembrane helix</keyword>
<feature type="transmembrane region" description="Helical" evidence="1">
    <location>
        <begin position="76"/>
        <end position="99"/>
    </location>
</feature>
<keyword evidence="1" id="KW-0472">Membrane</keyword>
<keyword evidence="3" id="KW-1185">Reference proteome</keyword>
<accession>A0ABR4LY80</accession>
<name>A0ABR4LY80_9EURO</name>
<sequence>MLDSYDSLTYFGLFWNSPCRTLLWCVARASPCSRWPALALIGCIIMSWGSFILLTPSPDRAAAVAHLLCWRRGWRLVFCLFFLSPVFGKVSVMAMSAFIFNLFVFLFLFIYLIFFLTFCGPLLLFRVETDSPVQGRWRQQVADSDSTTGD</sequence>
<keyword evidence="1" id="KW-0812">Transmembrane</keyword>
<comment type="caution">
    <text evidence="2">The sequence shown here is derived from an EMBL/GenBank/DDBJ whole genome shotgun (WGS) entry which is preliminary data.</text>
</comment>
<dbReference type="EMBL" id="JBFXLQ010000014">
    <property type="protein sequence ID" value="KAL2868333.1"/>
    <property type="molecule type" value="Genomic_DNA"/>
</dbReference>
<evidence type="ECO:0000256" key="1">
    <source>
        <dbReference type="SAM" id="Phobius"/>
    </source>
</evidence>
<dbReference type="Proteomes" id="UP001610432">
    <property type="component" value="Unassembled WGS sequence"/>
</dbReference>
<dbReference type="RefSeq" id="XP_070887312.1">
    <property type="nucleotide sequence ID" value="XM_071035140.1"/>
</dbReference>
<protein>
    <submittedName>
        <fullName evidence="2">Uncharacterized protein</fullName>
    </submittedName>
</protein>
<feature type="transmembrane region" description="Helical" evidence="1">
    <location>
        <begin position="37"/>
        <end position="55"/>
    </location>
</feature>
<proteinExistence type="predicted"/>
<gene>
    <name evidence="2" type="ORF">BJX67DRAFT_54281</name>
</gene>